<feature type="compositionally biased region" description="Polar residues" evidence="1">
    <location>
        <begin position="1"/>
        <end position="14"/>
    </location>
</feature>
<dbReference type="EMBL" id="CP014859">
    <property type="protein sequence ID" value="AOS63449.1"/>
    <property type="molecule type" value="Genomic_DNA"/>
</dbReference>
<protein>
    <submittedName>
        <fullName evidence="3">Uncharacterized protein</fullName>
    </submittedName>
</protein>
<keyword evidence="2" id="KW-0472">Membrane</keyword>
<organism evidence="3 4">
    <name type="scientific">Actinoalloteichus hymeniacidonis</name>
    <dbReference type="NCBI Taxonomy" id="340345"/>
    <lineage>
        <taxon>Bacteria</taxon>
        <taxon>Bacillati</taxon>
        <taxon>Actinomycetota</taxon>
        <taxon>Actinomycetes</taxon>
        <taxon>Pseudonocardiales</taxon>
        <taxon>Pseudonocardiaceae</taxon>
        <taxon>Actinoalloteichus</taxon>
    </lineage>
</organism>
<evidence type="ECO:0000256" key="2">
    <source>
        <dbReference type="SAM" id="Phobius"/>
    </source>
</evidence>
<feature type="compositionally biased region" description="Basic and acidic residues" evidence="1">
    <location>
        <begin position="35"/>
        <end position="45"/>
    </location>
</feature>
<keyword evidence="2" id="KW-0812">Transmembrane</keyword>
<reference evidence="4" key="1">
    <citation type="submission" date="2016-03" db="EMBL/GenBank/DDBJ databases">
        <title>Complete genome sequence of the type strain Actinoalloteichus hymeniacidonis DSM 45092.</title>
        <authorList>
            <person name="Schaffert L."/>
            <person name="Albersmeier A."/>
            <person name="Winkler A."/>
            <person name="Kalinowski J."/>
            <person name="Zotchev S."/>
            <person name="Ruckert C."/>
        </authorList>
    </citation>
    <scope>NUCLEOTIDE SEQUENCE [LARGE SCALE GENOMIC DNA]</scope>
    <source>
        <strain evidence="4">HPA177(T) (DSM 45092(T))</strain>
    </source>
</reference>
<feature type="transmembrane region" description="Helical" evidence="2">
    <location>
        <begin position="49"/>
        <end position="66"/>
    </location>
</feature>
<gene>
    <name evidence="3" type="ORF">TL08_13175</name>
</gene>
<accession>A0AAC9MYG9</accession>
<proteinExistence type="predicted"/>
<dbReference type="AlphaFoldDB" id="A0AAC9MYG9"/>
<name>A0AAC9MYG9_9PSEU</name>
<feature type="region of interest" description="Disordered" evidence="1">
    <location>
        <begin position="1"/>
        <end position="45"/>
    </location>
</feature>
<sequence>MMIGTLDQTGSTSARVVEPGRSTLEPSPTPVPVPPRREQVGGDSRPRPLSVLAPLIIAVLVLYQVGPFEGLPRAFELLRPLFVPQAEWAVPDDLWLYLFGASLPELAGAFLPLLALLCHAHLTRGR</sequence>
<keyword evidence="2" id="KW-1133">Transmembrane helix</keyword>
<evidence type="ECO:0000313" key="4">
    <source>
        <dbReference type="Proteomes" id="UP000095210"/>
    </source>
</evidence>
<keyword evidence="4" id="KW-1185">Reference proteome</keyword>
<dbReference type="Proteomes" id="UP000095210">
    <property type="component" value="Chromosome"/>
</dbReference>
<evidence type="ECO:0000256" key="1">
    <source>
        <dbReference type="SAM" id="MobiDB-lite"/>
    </source>
</evidence>
<evidence type="ECO:0000313" key="3">
    <source>
        <dbReference type="EMBL" id="AOS63449.1"/>
    </source>
</evidence>
<dbReference type="RefSeq" id="WP_069849221.1">
    <property type="nucleotide sequence ID" value="NZ_CP014859.1"/>
</dbReference>
<dbReference type="KEGG" id="ahm:TL08_13175"/>
<feature type="transmembrane region" description="Helical" evidence="2">
    <location>
        <begin position="94"/>
        <end position="117"/>
    </location>
</feature>